<dbReference type="PROSITE" id="PS00099">
    <property type="entry name" value="THIOLASE_3"/>
    <property type="match status" value="1"/>
</dbReference>
<name>A0A7M1S6Y2_9BACT</name>
<dbReference type="InterPro" id="IPR020613">
    <property type="entry name" value="Thiolase_CS"/>
</dbReference>
<dbReference type="CDD" id="cd00751">
    <property type="entry name" value="thiolase"/>
    <property type="match status" value="1"/>
</dbReference>
<dbReference type="Proteomes" id="UP000595074">
    <property type="component" value="Chromosome"/>
</dbReference>
<proteinExistence type="inferred from homology"/>
<dbReference type="AlphaFoldDB" id="A0A7M1S6Y2"/>
<evidence type="ECO:0000256" key="5">
    <source>
        <dbReference type="RuleBase" id="RU003557"/>
    </source>
</evidence>
<dbReference type="NCBIfam" id="TIGR01930">
    <property type="entry name" value="AcCoA-C-Actrans"/>
    <property type="match status" value="1"/>
</dbReference>
<dbReference type="InterPro" id="IPR020616">
    <property type="entry name" value="Thiolase_N"/>
</dbReference>
<keyword evidence="2 5" id="KW-0808">Transferase</keyword>
<dbReference type="Pfam" id="PF02803">
    <property type="entry name" value="Thiolase_C"/>
    <property type="match status" value="1"/>
</dbReference>
<gene>
    <name evidence="8" type="ORF">IMZ28_04530</name>
</gene>
<dbReference type="RefSeq" id="WP_197549560.1">
    <property type="nucleotide sequence ID" value="NZ_CP063164.1"/>
</dbReference>
<dbReference type="GO" id="GO:0003988">
    <property type="term" value="F:acetyl-CoA C-acyltransferase activity"/>
    <property type="evidence" value="ECO:0007669"/>
    <property type="project" value="UniProtKB-ARBA"/>
</dbReference>
<dbReference type="SUPFAM" id="SSF53901">
    <property type="entry name" value="Thiolase-like"/>
    <property type="match status" value="2"/>
</dbReference>
<evidence type="ECO:0000313" key="9">
    <source>
        <dbReference type="Proteomes" id="UP000595074"/>
    </source>
</evidence>
<organism evidence="8 9">
    <name type="scientific">Sulfurovum indicum</name>
    <dbReference type="NCBI Taxonomy" id="2779528"/>
    <lineage>
        <taxon>Bacteria</taxon>
        <taxon>Pseudomonadati</taxon>
        <taxon>Campylobacterota</taxon>
        <taxon>Epsilonproteobacteria</taxon>
        <taxon>Campylobacterales</taxon>
        <taxon>Sulfurovaceae</taxon>
        <taxon>Sulfurovum</taxon>
    </lineage>
</organism>
<dbReference type="KEGG" id="sinu:IMZ28_04530"/>
<evidence type="ECO:0000259" key="7">
    <source>
        <dbReference type="Pfam" id="PF02803"/>
    </source>
</evidence>
<dbReference type="PANTHER" id="PTHR18919:SF107">
    <property type="entry name" value="ACETYL-COA ACETYLTRANSFERASE, CYTOSOLIC"/>
    <property type="match status" value="1"/>
</dbReference>
<evidence type="ECO:0000256" key="4">
    <source>
        <dbReference type="PIRSR" id="PIRSR000429-1"/>
    </source>
</evidence>
<evidence type="ECO:0000259" key="6">
    <source>
        <dbReference type="Pfam" id="PF00108"/>
    </source>
</evidence>
<evidence type="ECO:0000256" key="1">
    <source>
        <dbReference type="ARBA" id="ARBA00010982"/>
    </source>
</evidence>
<sequence length="437" mass="47153">MRNESVKKKQERIAIVSGLRTPMARAGGRFAKIEADRLGALLFRELMLRSPIEYEEVDEVIIGNVAQPIHAANIARVIALRAGFPESTPALTVHRNCASGMESITTAASRIHAGEGSIYVCGGVESMSNIPLVYNERMTSLFSKLAASKTAVDKVRALFGFRPSYLKPVVGLMSGLTDPVSGLMMGSTAEVLAQDFGISREAQDLFALRSHQKAQKAKESGRFSLESMAVVYDLYEGRYLDYDDGIRKAQTLEKLLVLKPFFDKKNGTVTAGNASQITDAAAGVVIMSESDARKRGIEPLGYLRDYTYSGLEPKRMGLGPVFATYKLFGQTGLGMDDMQIVEINEAFAAQVIACEKAFASKKFAKVHFGENKAVGAIDPDILNVNGGAVALGHPVGMTGTRLVITLLHELRRRGLQRGLATLCVGGGQGAALMLEVK</sequence>
<reference evidence="8 9" key="1">
    <citation type="submission" date="2020-10" db="EMBL/GenBank/DDBJ databases">
        <title>The genome of sulfurovum sp.</title>
        <authorList>
            <person name="Xie S."/>
            <person name="Shao Z."/>
            <person name="Jiang L."/>
        </authorList>
    </citation>
    <scope>NUCLEOTIDE SEQUENCE [LARGE SCALE GENOMIC DNA]</scope>
    <source>
        <strain evidence="8 9">ST-419</strain>
    </source>
</reference>
<feature type="active site" description="Proton acceptor" evidence="4">
    <location>
        <position position="423"/>
    </location>
</feature>
<dbReference type="InterPro" id="IPR002155">
    <property type="entry name" value="Thiolase"/>
</dbReference>
<keyword evidence="3 5" id="KW-0012">Acyltransferase</keyword>
<dbReference type="InterPro" id="IPR016039">
    <property type="entry name" value="Thiolase-like"/>
</dbReference>
<dbReference type="InterPro" id="IPR020617">
    <property type="entry name" value="Thiolase_C"/>
</dbReference>
<dbReference type="PANTHER" id="PTHR18919">
    <property type="entry name" value="ACETYL-COA C-ACYLTRANSFERASE"/>
    <property type="match status" value="1"/>
</dbReference>
<dbReference type="EMBL" id="CP063164">
    <property type="protein sequence ID" value="QOR62741.1"/>
    <property type="molecule type" value="Genomic_DNA"/>
</dbReference>
<evidence type="ECO:0000256" key="3">
    <source>
        <dbReference type="ARBA" id="ARBA00023315"/>
    </source>
</evidence>
<evidence type="ECO:0000256" key="2">
    <source>
        <dbReference type="ARBA" id="ARBA00022679"/>
    </source>
</evidence>
<dbReference type="InterPro" id="IPR020610">
    <property type="entry name" value="Thiolase_AS"/>
</dbReference>
<feature type="domain" description="Thiolase N-terminal" evidence="6">
    <location>
        <begin position="13"/>
        <end position="290"/>
    </location>
</feature>
<dbReference type="PROSITE" id="PS00737">
    <property type="entry name" value="THIOLASE_2"/>
    <property type="match status" value="1"/>
</dbReference>
<dbReference type="PIRSF" id="PIRSF000429">
    <property type="entry name" value="Ac-CoA_Ac_transf"/>
    <property type="match status" value="1"/>
</dbReference>
<accession>A0A7M1S6Y2</accession>
<feature type="active site" description="Acyl-thioester intermediate" evidence="4">
    <location>
        <position position="97"/>
    </location>
</feature>
<feature type="domain" description="Thiolase C-terminal" evidence="7">
    <location>
        <begin position="298"/>
        <end position="435"/>
    </location>
</feature>
<evidence type="ECO:0000313" key="8">
    <source>
        <dbReference type="EMBL" id="QOR62741.1"/>
    </source>
</evidence>
<dbReference type="Pfam" id="PF00108">
    <property type="entry name" value="Thiolase_N"/>
    <property type="match status" value="1"/>
</dbReference>
<comment type="similarity">
    <text evidence="1 5">Belongs to the thiolase-like superfamily. Thiolase family.</text>
</comment>
<protein>
    <submittedName>
        <fullName evidence="8">Thiolase family protein</fullName>
    </submittedName>
</protein>
<dbReference type="Gene3D" id="3.40.47.10">
    <property type="match status" value="1"/>
</dbReference>
<keyword evidence="9" id="KW-1185">Reference proteome</keyword>
<feature type="active site" description="Proton acceptor" evidence="4">
    <location>
        <position position="393"/>
    </location>
</feature>